<evidence type="ECO:0000256" key="1">
    <source>
        <dbReference type="SAM" id="MobiDB-lite"/>
    </source>
</evidence>
<sequence>MKAFAVAVICAVAIGIAAAYILSGSQRFAWQAFSTSSTRVSQPGTNLVGPRWTGDVKGPHDEVAGEHPAPKRS</sequence>
<dbReference type="RefSeq" id="WP_109891551.1">
    <property type="nucleotide sequence ID" value="NZ_CP029550.1"/>
</dbReference>
<gene>
    <name evidence="2" type="ORF">DK389_17885</name>
</gene>
<dbReference type="OrthoDB" id="8002257at2"/>
<proteinExistence type="predicted"/>
<evidence type="ECO:0000313" key="3">
    <source>
        <dbReference type="Proteomes" id="UP000245926"/>
    </source>
</evidence>
<feature type="compositionally biased region" description="Basic and acidic residues" evidence="1">
    <location>
        <begin position="57"/>
        <end position="73"/>
    </location>
</feature>
<dbReference type="Proteomes" id="UP000245926">
    <property type="component" value="Chromosome"/>
</dbReference>
<protein>
    <submittedName>
        <fullName evidence="2">Uncharacterized protein</fullName>
    </submittedName>
</protein>
<accession>A0A2U8W7E9</accession>
<dbReference type="EMBL" id="CP029550">
    <property type="protein sequence ID" value="AWN42023.1"/>
    <property type="molecule type" value="Genomic_DNA"/>
</dbReference>
<feature type="region of interest" description="Disordered" evidence="1">
    <location>
        <begin position="38"/>
        <end position="73"/>
    </location>
</feature>
<name>A0A2U8W7E9_9HYPH</name>
<evidence type="ECO:0000313" key="2">
    <source>
        <dbReference type="EMBL" id="AWN42023.1"/>
    </source>
</evidence>
<dbReference type="KEGG" id="mets:DK389_17885"/>
<organism evidence="2 3">
    <name type="scientific">Methylobacterium durans</name>
    <dbReference type="NCBI Taxonomy" id="2202825"/>
    <lineage>
        <taxon>Bacteria</taxon>
        <taxon>Pseudomonadati</taxon>
        <taxon>Pseudomonadota</taxon>
        <taxon>Alphaproteobacteria</taxon>
        <taxon>Hyphomicrobiales</taxon>
        <taxon>Methylobacteriaceae</taxon>
        <taxon>Methylobacterium</taxon>
    </lineage>
</organism>
<keyword evidence="3" id="KW-1185">Reference proteome</keyword>
<reference evidence="3" key="1">
    <citation type="submission" date="2018-05" db="EMBL/GenBank/DDBJ databases">
        <title>Complete Genome Sequence of Methylobacterium sp. 17SD2-17.</title>
        <authorList>
            <person name="Srinivasan S."/>
        </authorList>
    </citation>
    <scope>NUCLEOTIDE SEQUENCE [LARGE SCALE GENOMIC DNA]</scope>
    <source>
        <strain evidence="3">17SD2-17</strain>
    </source>
</reference>
<dbReference type="AlphaFoldDB" id="A0A2U8W7E9"/>